<keyword evidence="3" id="KW-1185">Reference proteome</keyword>
<feature type="transmembrane region" description="Helical" evidence="1">
    <location>
        <begin position="52"/>
        <end position="70"/>
    </location>
</feature>
<reference evidence="2 3" key="1">
    <citation type="submission" date="2020-08" db="EMBL/GenBank/DDBJ databases">
        <title>Genome public.</title>
        <authorList>
            <person name="Liu C."/>
            <person name="Sun Q."/>
        </authorList>
    </citation>
    <scope>NUCLEOTIDE SEQUENCE [LARGE SCALE GENOMIC DNA]</scope>
    <source>
        <strain evidence="2 3">NSJ-35</strain>
    </source>
</reference>
<evidence type="ECO:0000313" key="2">
    <source>
        <dbReference type="EMBL" id="MBC5647603.1"/>
    </source>
</evidence>
<keyword evidence="1" id="KW-0472">Membrane</keyword>
<keyword evidence="1" id="KW-0812">Transmembrane</keyword>
<keyword evidence="1" id="KW-1133">Transmembrane helix</keyword>
<feature type="transmembrane region" description="Helical" evidence="1">
    <location>
        <begin position="12"/>
        <end position="32"/>
    </location>
</feature>
<dbReference type="EMBL" id="JACOON010000002">
    <property type="protein sequence ID" value="MBC5647603.1"/>
    <property type="molecule type" value="Genomic_DNA"/>
</dbReference>
<sequence>MDTTTKKQKPGIVLAVLLLLACAFFFITYGLYVGEATRGEEVSAGQVIYTLYAYGGFGVICLAGIAVAALSNVKKKAVVSRVFMWGTILLAYHFATQFFANAFNLAVMTFQKGLIYSSEYIPSLLLVAALIAVLCQWNAENRKAAAMISWISLLVSAFLAGWFIYHKLTSMISLDAVIVYDALFGVAHAVVTPVAIGFLFQATRKNEAFRQSFIK</sequence>
<gene>
    <name evidence="2" type="ORF">H8S18_04580</name>
</gene>
<name>A0ABR7ED90_9FIRM</name>
<feature type="transmembrane region" description="Helical" evidence="1">
    <location>
        <begin position="144"/>
        <end position="165"/>
    </location>
</feature>
<protein>
    <submittedName>
        <fullName evidence="2">Uncharacterized protein</fullName>
    </submittedName>
</protein>
<evidence type="ECO:0000313" key="3">
    <source>
        <dbReference type="Proteomes" id="UP000606889"/>
    </source>
</evidence>
<evidence type="ECO:0000256" key="1">
    <source>
        <dbReference type="SAM" id="Phobius"/>
    </source>
</evidence>
<feature type="transmembrane region" description="Helical" evidence="1">
    <location>
        <begin position="120"/>
        <end position="137"/>
    </location>
</feature>
<dbReference type="PROSITE" id="PS51257">
    <property type="entry name" value="PROKAR_LIPOPROTEIN"/>
    <property type="match status" value="1"/>
</dbReference>
<proteinExistence type="predicted"/>
<dbReference type="RefSeq" id="WP_186857123.1">
    <property type="nucleotide sequence ID" value="NZ_JACOON010000002.1"/>
</dbReference>
<dbReference type="Proteomes" id="UP000606889">
    <property type="component" value="Unassembled WGS sequence"/>
</dbReference>
<accession>A0ABR7ED90</accession>
<organism evidence="2 3">
    <name type="scientific">Christensenella tenuis</name>
    <dbReference type="NCBI Taxonomy" id="2763033"/>
    <lineage>
        <taxon>Bacteria</taxon>
        <taxon>Bacillati</taxon>
        <taxon>Bacillota</taxon>
        <taxon>Clostridia</taxon>
        <taxon>Christensenellales</taxon>
        <taxon>Christensenellaceae</taxon>
        <taxon>Christensenella</taxon>
    </lineage>
</organism>
<feature type="transmembrane region" description="Helical" evidence="1">
    <location>
        <begin position="177"/>
        <end position="200"/>
    </location>
</feature>
<feature type="transmembrane region" description="Helical" evidence="1">
    <location>
        <begin position="82"/>
        <end position="100"/>
    </location>
</feature>
<comment type="caution">
    <text evidence="2">The sequence shown here is derived from an EMBL/GenBank/DDBJ whole genome shotgun (WGS) entry which is preliminary data.</text>
</comment>